<evidence type="ECO:0000256" key="1">
    <source>
        <dbReference type="SAM" id="MobiDB-lite"/>
    </source>
</evidence>
<dbReference type="EMBL" id="VLKF01000001">
    <property type="protein sequence ID" value="TWH74175.1"/>
    <property type="molecule type" value="Genomic_DNA"/>
</dbReference>
<sequence length="462" mass="45797">MSAPDRRPTDRRDARRPWLAGGLVLLLVLAVTAGALALRPRETSAAAALSVTPRTADGAAAAVLVADRYAALATAPETVRAAATDLAVAATDLADGLAVERVGDAATITVRGTLPDRADAVRAADAVVDVLVAEGATEELVDVARVSTATPVDGGDGTGRWLLVGLLTGLALGLATAAVTAATRRGPAPGPAPAPGSTPGSGPPVDVIDDLPGFLDHPPGSPAPAATPAPAPAPAPARTGSTTAPTIGAGGRAARAGTAAAVVLLLGAAVLAGTGRTPAPANAARSVPLAFPDSGPDTAAGSPPDLAAAGARAFDSVLPGEDGLTARATFTGLLLEERAVGLTVTTPALSVSTDGDRALAHLRLPVWNCLTAEPPADPAAAGCARGRTEYADLSDPDLQVRRDGDRVELTGSFPTYTRPNGGPPAYTGRAYRLTATLAADGGMLQLGLDSAPADLTEVQFRG</sequence>
<protein>
    <submittedName>
        <fullName evidence="2">Uncharacterized protein</fullName>
    </submittedName>
</protein>
<dbReference type="AlphaFoldDB" id="A0A562IU24"/>
<name>A0A562IU24_9ACTN</name>
<feature type="compositionally biased region" description="Low complexity" evidence="1">
    <location>
        <begin position="236"/>
        <end position="250"/>
    </location>
</feature>
<accession>A0A562IU24</accession>
<evidence type="ECO:0000313" key="2">
    <source>
        <dbReference type="EMBL" id="TWH74175.1"/>
    </source>
</evidence>
<dbReference type="RefSeq" id="WP_166521178.1">
    <property type="nucleotide sequence ID" value="NZ_VLKF01000001.1"/>
</dbReference>
<dbReference type="Proteomes" id="UP000321490">
    <property type="component" value="Unassembled WGS sequence"/>
</dbReference>
<keyword evidence="3" id="KW-1185">Reference proteome</keyword>
<comment type="caution">
    <text evidence="2">The sequence shown here is derived from an EMBL/GenBank/DDBJ whole genome shotgun (WGS) entry which is preliminary data.</text>
</comment>
<gene>
    <name evidence="2" type="ORF">JD78_02710</name>
</gene>
<organism evidence="2 3">
    <name type="scientific">Modestobacter roseus</name>
    <dbReference type="NCBI Taxonomy" id="1181884"/>
    <lineage>
        <taxon>Bacteria</taxon>
        <taxon>Bacillati</taxon>
        <taxon>Actinomycetota</taxon>
        <taxon>Actinomycetes</taxon>
        <taxon>Geodermatophilales</taxon>
        <taxon>Geodermatophilaceae</taxon>
        <taxon>Modestobacter</taxon>
    </lineage>
</organism>
<feature type="compositionally biased region" description="Pro residues" evidence="1">
    <location>
        <begin position="219"/>
        <end position="235"/>
    </location>
</feature>
<proteinExistence type="predicted"/>
<feature type="region of interest" description="Disordered" evidence="1">
    <location>
        <begin position="184"/>
        <end position="250"/>
    </location>
</feature>
<reference evidence="2 3" key="1">
    <citation type="submission" date="2019-07" db="EMBL/GenBank/DDBJ databases">
        <title>R&amp;d 2014.</title>
        <authorList>
            <person name="Klenk H.-P."/>
        </authorList>
    </citation>
    <scope>NUCLEOTIDE SEQUENCE [LARGE SCALE GENOMIC DNA]</scope>
    <source>
        <strain evidence="2 3">DSM 45764</strain>
    </source>
</reference>
<evidence type="ECO:0000313" key="3">
    <source>
        <dbReference type="Proteomes" id="UP000321490"/>
    </source>
</evidence>